<evidence type="ECO:0000256" key="2">
    <source>
        <dbReference type="SAM" id="Phobius"/>
    </source>
</evidence>
<comment type="caution">
    <text evidence="3">The sequence shown here is derived from an EMBL/GenBank/DDBJ whole genome shotgun (WGS) entry which is preliminary data.</text>
</comment>
<gene>
    <name evidence="3" type="ORF">GCM10023340_26940</name>
</gene>
<keyword evidence="2" id="KW-0812">Transmembrane</keyword>
<evidence type="ECO:0000313" key="4">
    <source>
        <dbReference type="Proteomes" id="UP001500221"/>
    </source>
</evidence>
<name>A0ABP9PQ16_9ACTN</name>
<feature type="transmembrane region" description="Helical" evidence="2">
    <location>
        <begin position="86"/>
        <end position="107"/>
    </location>
</feature>
<keyword evidence="2" id="KW-1133">Transmembrane helix</keyword>
<organism evidence="3 4">
    <name type="scientific">Nocardioides marinquilinus</name>
    <dbReference type="NCBI Taxonomy" id="1210400"/>
    <lineage>
        <taxon>Bacteria</taxon>
        <taxon>Bacillati</taxon>
        <taxon>Actinomycetota</taxon>
        <taxon>Actinomycetes</taxon>
        <taxon>Propionibacteriales</taxon>
        <taxon>Nocardioidaceae</taxon>
        <taxon>Nocardioides</taxon>
    </lineage>
</organism>
<feature type="region of interest" description="Disordered" evidence="1">
    <location>
        <begin position="1"/>
        <end position="67"/>
    </location>
</feature>
<keyword evidence="4" id="KW-1185">Reference proteome</keyword>
<accession>A0ABP9PQ16</accession>
<dbReference type="EMBL" id="BAABKG010000003">
    <property type="protein sequence ID" value="GAA5150244.1"/>
    <property type="molecule type" value="Genomic_DNA"/>
</dbReference>
<dbReference type="RefSeq" id="WP_345459227.1">
    <property type="nucleotide sequence ID" value="NZ_BAABKG010000003.1"/>
</dbReference>
<feature type="compositionally biased region" description="Basic and acidic residues" evidence="1">
    <location>
        <begin position="1"/>
        <end position="10"/>
    </location>
</feature>
<proteinExistence type="predicted"/>
<reference evidence="4" key="1">
    <citation type="journal article" date="2019" name="Int. J. Syst. Evol. Microbiol.">
        <title>The Global Catalogue of Microorganisms (GCM) 10K type strain sequencing project: providing services to taxonomists for standard genome sequencing and annotation.</title>
        <authorList>
            <consortium name="The Broad Institute Genomics Platform"/>
            <consortium name="The Broad Institute Genome Sequencing Center for Infectious Disease"/>
            <person name="Wu L."/>
            <person name="Ma J."/>
        </authorList>
    </citation>
    <scope>NUCLEOTIDE SEQUENCE [LARGE SCALE GENOMIC DNA]</scope>
    <source>
        <strain evidence="4">JCM 18459</strain>
    </source>
</reference>
<feature type="transmembrane region" description="Helical" evidence="2">
    <location>
        <begin position="154"/>
        <end position="171"/>
    </location>
</feature>
<feature type="compositionally biased region" description="Low complexity" evidence="1">
    <location>
        <begin position="14"/>
        <end position="52"/>
    </location>
</feature>
<evidence type="ECO:0000256" key="1">
    <source>
        <dbReference type="SAM" id="MobiDB-lite"/>
    </source>
</evidence>
<protein>
    <submittedName>
        <fullName evidence="3">Uncharacterized protein</fullName>
    </submittedName>
</protein>
<dbReference type="Proteomes" id="UP001500221">
    <property type="component" value="Unassembled WGS sequence"/>
</dbReference>
<keyword evidence="2" id="KW-0472">Membrane</keyword>
<sequence>MAEKSTDEPGTKPAGDTTSAGETTSTGTSSGTSGTSGKTTTTKKADGETTGASGSTKTTEVHTEKRAKRSPVKVDLKKIRTAIARLLWTVCLVFAFVLAASVLLIAIDANRQNELVDFLFKFADRVDLGFFDLTSPIKDFDSKKGQYQDTKTALFNYGIAAVVWLVIGRIVDRVVRP</sequence>
<evidence type="ECO:0000313" key="3">
    <source>
        <dbReference type="EMBL" id="GAA5150244.1"/>
    </source>
</evidence>